<dbReference type="PANTHER" id="PTHR30408">
    <property type="entry name" value="TYPE-1 RESTRICTION ENZYME ECOKI SPECIFICITY PROTEIN"/>
    <property type="match status" value="1"/>
</dbReference>
<gene>
    <name evidence="5" type="ORF">D2U88_04565</name>
    <name evidence="6" type="ORF">FQ019_04540</name>
</gene>
<keyword evidence="5" id="KW-0540">Nuclease</keyword>
<evidence type="ECO:0000256" key="1">
    <source>
        <dbReference type="ARBA" id="ARBA00010923"/>
    </source>
</evidence>
<reference evidence="5 7" key="1">
    <citation type="submission" date="2018-08" db="EMBL/GenBank/DDBJ databases">
        <title>Proposal of Muricauda 72 sp.nov. and Muricauda NH166 sp.nov., isolated from seawater.</title>
        <authorList>
            <person name="Cheng H."/>
            <person name="Wu Y.-H."/>
            <person name="Guo L.-L."/>
            <person name="Xu X.-W."/>
        </authorList>
    </citation>
    <scope>NUCLEOTIDE SEQUENCE [LARGE SCALE GENOMIC DNA]</scope>
    <source>
        <strain evidence="5 7">NH166</strain>
    </source>
</reference>
<comment type="similarity">
    <text evidence="1">Belongs to the type-I restriction system S methylase family.</text>
</comment>
<evidence type="ECO:0000256" key="2">
    <source>
        <dbReference type="ARBA" id="ARBA00022747"/>
    </source>
</evidence>
<dbReference type="Pfam" id="PF01420">
    <property type="entry name" value="Methylase_S"/>
    <property type="match status" value="2"/>
</dbReference>
<dbReference type="RefSeq" id="WP_119639122.1">
    <property type="nucleotide sequence ID" value="NZ_QXFJ01000010.1"/>
</dbReference>
<comment type="caution">
    <text evidence="5">The sequence shown here is derived from an EMBL/GenBank/DDBJ whole genome shotgun (WGS) entry which is preliminary data.</text>
</comment>
<dbReference type="CDD" id="cd17267">
    <property type="entry name" value="RMtype1_S_EcoAO83I-TRD1-CR1_like"/>
    <property type="match status" value="1"/>
</dbReference>
<keyword evidence="5" id="KW-0255">Endonuclease</keyword>
<reference evidence="6 8" key="2">
    <citation type="submission" date="2019-07" db="EMBL/GenBank/DDBJ databases">
        <title>Draft genome of two Muricauda strains isolated from deep sea.</title>
        <authorList>
            <person name="Sun C."/>
        </authorList>
    </citation>
    <scope>NUCLEOTIDE SEQUENCE [LARGE SCALE GENOMIC DNA]</scope>
    <source>
        <strain evidence="6 8">NH166</strain>
    </source>
</reference>
<dbReference type="OrthoDB" id="9816225at2"/>
<dbReference type="AlphaFoldDB" id="A0A418NBD8"/>
<dbReference type="EMBL" id="QXFJ01000010">
    <property type="protein sequence ID" value="RIV72907.1"/>
    <property type="molecule type" value="Genomic_DNA"/>
</dbReference>
<feature type="domain" description="Type I restriction modification DNA specificity" evidence="4">
    <location>
        <begin position="1"/>
        <end position="184"/>
    </location>
</feature>
<dbReference type="InterPro" id="IPR044946">
    <property type="entry name" value="Restrct_endonuc_typeI_TRD_sf"/>
</dbReference>
<keyword evidence="5" id="KW-0378">Hydrolase</keyword>
<evidence type="ECO:0000313" key="6">
    <source>
        <dbReference type="EMBL" id="TXK05414.1"/>
    </source>
</evidence>
<feature type="domain" description="Type I restriction modification DNA specificity" evidence="4">
    <location>
        <begin position="208"/>
        <end position="347"/>
    </location>
</feature>
<proteinExistence type="inferred from homology"/>
<evidence type="ECO:0000259" key="4">
    <source>
        <dbReference type="Pfam" id="PF01420"/>
    </source>
</evidence>
<dbReference type="Proteomes" id="UP000321528">
    <property type="component" value="Unassembled WGS sequence"/>
</dbReference>
<evidence type="ECO:0000256" key="3">
    <source>
        <dbReference type="ARBA" id="ARBA00023125"/>
    </source>
</evidence>
<keyword evidence="3" id="KW-0238">DNA-binding</keyword>
<dbReference type="InterPro" id="IPR000055">
    <property type="entry name" value="Restrct_endonuc_typeI_TRD"/>
</dbReference>
<dbReference type="GO" id="GO:0004519">
    <property type="term" value="F:endonuclease activity"/>
    <property type="evidence" value="ECO:0007669"/>
    <property type="project" value="UniProtKB-KW"/>
</dbReference>
<dbReference type="PANTHER" id="PTHR30408:SF13">
    <property type="entry name" value="TYPE I RESTRICTION ENZYME HINDI SPECIFICITY SUBUNIT"/>
    <property type="match status" value="1"/>
</dbReference>
<evidence type="ECO:0000313" key="7">
    <source>
        <dbReference type="Proteomes" id="UP000284189"/>
    </source>
</evidence>
<organism evidence="5 7">
    <name type="scientific">Flagellimonas aequoris</name>
    <dbReference type="NCBI Taxonomy" id="2306997"/>
    <lineage>
        <taxon>Bacteria</taxon>
        <taxon>Pseudomonadati</taxon>
        <taxon>Bacteroidota</taxon>
        <taxon>Flavobacteriia</taxon>
        <taxon>Flavobacteriales</taxon>
        <taxon>Flavobacteriaceae</taxon>
        <taxon>Flagellimonas</taxon>
    </lineage>
</organism>
<name>A0A418NBD8_9FLAO</name>
<evidence type="ECO:0000313" key="5">
    <source>
        <dbReference type="EMBL" id="RIV72907.1"/>
    </source>
</evidence>
<dbReference type="Proteomes" id="UP000284189">
    <property type="component" value="Unassembled WGS sequence"/>
</dbReference>
<evidence type="ECO:0000313" key="8">
    <source>
        <dbReference type="Proteomes" id="UP000321528"/>
    </source>
</evidence>
<sequence length="380" mass="43028">MSEWKEYSIEELFHVQGRIGWKGYKRTDLVDSGPIVVGGREINSELFLDLSEVKHLSREKYEESPEIMLKPEDVLVVCRGNLAEVGIYHKEYGEGTLNPSVVLLRSKGVVLPLYGFYYLASSFGRSKLLSISSGSSIPAIYQSSLKTLQLPIPDWETQKKIVEVLKSLDDKIDLLHRQNQTLEHMAETLFRQWFVERSLSGAKGEGDEDWEEGVLKDLFILQRGFDLPKQKRVDGPFPIYAASGESGGHIESKVKGPGVTTGRSGILGNVYYISEDFWPLNTSLFVKEFKKSSPLYAYFLLRTIDIKSFNAGSAVPTLNRNHIHEHPIFIPPTELIKLFDKTVGSIFEKIKFNQTQIRTLTALRDTLLPKLMSGEVRVSR</sequence>
<keyword evidence="2" id="KW-0680">Restriction system</keyword>
<dbReference type="GO" id="GO:0009307">
    <property type="term" value="P:DNA restriction-modification system"/>
    <property type="evidence" value="ECO:0007669"/>
    <property type="project" value="UniProtKB-KW"/>
</dbReference>
<dbReference type="Gene3D" id="3.90.220.20">
    <property type="entry name" value="DNA methylase specificity domains"/>
    <property type="match status" value="2"/>
</dbReference>
<dbReference type="SUPFAM" id="SSF116734">
    <property type="entry name" value="DNA methylase specificity domain"/>
    <property type="match status" value="2"/>
</dbReference>
<accession>A0A418NBD8</accession>
<keyword evidence="8" id="KW-1185">Reference proteome</keyword>
<dbReference type="EMBL" id="VNWL01000009">
    <property type="protein sequence ID" value="TXK05414.1"/>
    <property type="molecule type" value="Genomic_DNA"/>
</dbReference>
<dbReference type="InterPro" id="IPR052021">
    <property type="entry name" value="Type-I_RS_S_subunit"/>
</dbReference>
<protein>
    <submittedName>
        <fullName evidence="5">Restriction endonuclease subunit S</fullName>
    </submittedName>
</protein>
<dbReference type="GO" id="GO:0003677">
    <property type="term" value="F:DNA binding"/>
    <property type="evidence" value="ECO:0007669"/>
    <property type="project" value="UniProtKB-KW"/>
</dbReference>